<dbReference type="Proteomes" id="UP001626550">
    <property type="component" value="Unassembled WGS sequence"/>
</dbReference>
<protein>
    <submittedName>
        <fullName evidence="1">Uncharacterized protein</fullName>
    </submittedName>
</protein>
<keyword evidence="2" id="KW-1185">Reference proteome</keyword>
<sequence length="296" mass="34022">MQIKLDEGSDWKFSLAFTSNHKKLHYIVFHTANAIELFNSTSCPYLERSSCLLMDLPTKKWLLLYIDANFIRDKFRVELSSIEALRIFSCCDLTKVYLSQDVEHFNEKLETFILNSSAITEMENQLNDDNDDKSAEWDEHDSSEDIIDEKVSQLEETHSGLLTLISFSDEETLQKFEPKSSTSALRQNITNRIGSQNELLSVMLTSYDKRDMVQARNESESEEDATDVIFPVTDSPEGSLIDEDSLMLSEEGNEPEEVEAKPEFANSNLNLLKLVHDPIFNCYHDPTTGKYYLLRQ</sequence>
<name>A0ABD2QIP6_9PLAT</name>
<evidence type="ECO:0000313" key="1">
    <source>
        <dbReference type="EMBL" id="KAL3318276.1"/>
    </source>
</evidence>
<reference evidence="1 2" key="1">
    <citation type="submission" date="2024-11" db="EMBL/GenBank/DDBJ databases">
        <title>Adaptive evolution of stress response genes in parasites aligns with host niche diversity.</title>
        <authorList>
            <person name="Hahn C."/>
            <person name="Resl P."/>
        </authorList>
    </citation>
    <scope>NUCLEOTIDE SEQUENCE [LARGE SCALE GENOMIC DNA]</scope>
    <source>
        <strain evidence="1">EGGRZ-B1_66</strain>
        <tissue evidence="1">Body</tissue>
    </source>
</reference>
<organism evidence="1 2">
    <name type="scientific">Cichlidogyrus casuarinus</name>
    <dbReference type="NCBI Taxonomy" id="1844966"/>
    <lineage>
        <taxon>Eukaryota</taxon>
        <taxon>Metazoa</taxon>
        <taxon>Spiralia</taxon>
        <taxon>Lophotrochozoa</taxon>
        <taxon>Platyhelminthes</taxon>
        <taxon>Monogenea</taxon>
        <taxon>Monopisthocotylea</taxon>
        <taxon>Dactylogyridea</taxon>
        <taxon>Ancyrocephalidae</taxon>
        <taxon>Cichlidogyrus</taxon>
    </lineage>
</organism>
<gene>
    <name evidence="1" type="ORF">Ciccas_003057</name>
</gene>
<dbReference type="EMBL" id="JBJKFK010000263">
    <property type="protein sequence ID" value="KAL3318276.1"/>
    <property type="molecule type" value="Genomic_DNA"/>
</dbReference>
<accession>A0ABD2QIP6</accession>
<evidence type="ECO:0000313" key="2">
    <source>
        <dbReference type="Proteomes" id="UP001626550"/>
    </source>
</evidence>
<proteinExistence type="predicted"/>
<comment type="caution">
    <text evidence="1">The sequence shown here is derived from an EMBL/GenBank/DDBJ whole genome shotgun (WGS) entry which is preliminary data.</text>
</comment>
<dbReference type="AlphaFoldDB" id="A0ABD2QIP6"/>